<name>A0A022W9L5_TRIRU</name>
<proteinExistence type="predicted"/>
<evidence type="ECO:0000256" key="1">
    <source>
        <dbReference type="SAM" id="MobiDB-lite"/>
    </source>
</evidence>
<dbReference type="HOGENOM" id="CLU_157438_2_1_1"/>
<dbReference type="InterPro" id="IPR019034">
    <property type="entry name" value="UPF0390"/>
</dbReference>
<dbReference type="Pfam" id="PF09495">
    <property type="entry name" value="DUF2462"/>
    <property type="match status" value="1"/>
</dbReference>
<organism evidence="2">
    <name type="scientific">Trichophyton rubrum CBS 288.86</name>
    <dbReference type="NCBI Taxonomy" id="1215330"/>
    <lineage>
        <taxon>Eukaryota</taxon>
        <taxon>Fungi</taxon>
        <taxon>Dikarya</taxon>
        <taxon>Ascomycota</taxon>
        <taxon>Pezizomycotina</taxon>
        <taxon>Eurotiomycetes</taxon>
        <taxon>Eurotiomycetidae</taxon>
        <taxon>Onygenales</taxon>
        <taxon>Arthrodermataceae</taxon>
        <taxon>Trichophyton</taxon>
    </lineage>
</organism>
<gene>
    <name evidence="2" type="ORF">H103_02498</name>
</gene>
<feature type="region of interest" description="Disordered" evidence="1">
    <location>
        <begin position="1"/>
        <end position="27"/>
    </location>
</feature>
<protein>
    <submittedName>
        <fullName evidence="2">Uncharacterized protein</fullName>
    </submittedName>
</protein>
<dbReference type="EMBL" id="KK207773">
    <property type="protein sequence ID" value="EZF54826.1"/>
    <property type="molecule type" value="Genomic_DNA"/>
</dbReference>
<dbReference type="Proteomes" id="UP000023758">
    <property type="component" value="Unassembled WGS sequence"/>
</dbReference>
<dbReference type="OrthoDB" id="5239630at2759"/>
<evidence type="ECO:0000313" key="2">
    <source>
        <dbReference type="EMBL" id="EZF54826.1"/>
    </source>
</evidence>
<sequence>MAQGAIKKSKPPPAKKPTTLGPKRGAKTIAPKKAKLIKQQKMVKKLTSGLTGKTERLLAEKAGHLELLKGTRKDKKGDNKQASKK</sequence>
<dbReference type="AlphaFoldDB" id="A0A022W9L5"/>
<reference evidence="2" key="1">
    <citation type="submission" date="2014-02" db="EMBL/GenBank/DDBJ databases">
        <title>The Genome Sequence of Trichophyton rubrum (morphotype fischeri) CBS 288.86.</title>
        <authorList>
            <consortium name="The Broad Institute Genomics Platform"/>
            <person name="Cuomo C.A."/>
            <person name="White T.C."/>
            <person name="Graser Y."/>
            <person name="Martinez-Rossi N."/>
            <person name="Heitman J."/>
            <person name="Young S.K."/>
            <person name="Zeng Q."/>
            <person name="Gargeya S."/>
            <person name="Abouelleil A."/>
            <person name="Alvarado L."/>
            <person name="Chapman S.B."/>
            <person name="Gainer-Dewar J."/>
            <person name="Goldberg J."/>
            <person name="Griggs A."/>
            <person name="Gujja S."/>
            <person name="Hansen M."/>
            <person name="Howarth C."/>
            <person name="Imamovic A."/>
            <person name="Larimer J."/>
            <person name="Martinez D."/>
            <person name="Murphy C."/>
            <person name="Pearson M.D."/>
            <person name="Persinoti G."/>
            <person name="Poon T."/>
            <person name="Priest M."/>
            <person name="Roberts A.D."/>
            <person name="Saif S."/>
            <person name="Shea T.D."/>
            <person name="Sykes S.N."/>
            <person name="Wortman J."/>
            <person name="Nusbaum C."/>
            <person name="Birren B."/>
        </authorList>
    </citation>
    <scope>NUCLEOTIDE SEQUENCE [LARGE SCALE GENOMIC DNA]</scope>
    <source>
        <strain evidence="2">CBS 288.86</strain>
    </source>
</reference>
<accession>A0A022W9L5</accession>